<dbReference type="EMBL" id="CAMPGE010018082">
    <property type="protein sequence ID" value="CAI2376521.1"/>
    <property type="molecule type" value="Genomic_DNA"/>
</dbReference>
<evidence type="ECO:0008006" key="6">
    <source>
        <dbReference type="Google" id="ProtNLM"/>
    </source>
</evidence>
<dbReference type="InterPro" id="IPR001753">
    <property type="entry name" value="Enoyl-CoA_hydra/iso"/>
</dbReference>
<evidence type="ECO:0000313" key="5">
    <source>
        <dbReference type="Proteomes" id="UP001295684"/>
    </source>
</evidence>
<dbReference type="Proteomes" id="UP001295684">
    <property type="component" value="Unassembled WGS sequence"/>
</dbReference>
<evidence type="ECO:0000313" key="4">
    <source>
        <dbReference type="EMBL" id="CAI2376521.1"/>
    </source>
</evidence>
<name>A0AAD2D171_EUPCR</name>
<evidence type="ECO:0000256" key="1">
    <source>
        <dbReference type="ARBA" id="ARBA00005254"/>
    </source>
</evidence>
<keyword evidence="5" id="KW-1185">Reference proteome</keyword>
<dbReference type="PANTHER" id="PTHR11941:SF54">
    <property type="entry name" value="ENOYL-COA HYDRATASE, MITOCHONDRIAL"/>
    <property type="match status" value="1"/>
</dbReference>
<dbReference type="CDD" id="cd06558">
    <property type="entry name" value="crotonase-like"/>
    <property type="match status" value="1"/>
</dbReference>
<proteinExistence type="inferred from homology"/>
<dbReference type="Gene3D" id="1.10.12.10">
    <property type="entry name" value="Lyase 2-enoyl-coa Hydratase, Chain A, domain 2"/>
    <property type="match status" value="1"/>
</dbReference>
<reference evidence="4" key="1">
    <citation type="submission" date="2023-07" db="EMBL/GenBank/DDBJ databases">
        <authorList>
            <consortium name="AG Swart"/>
            <person name="Singh M."/>
            <person name="Singh A."/>
            <person name="Seah K."/>
            <person name="Emmerich C."/>
        </authorList>
    </citation>
    <scope>NUCLEOTIDE SEQUENCE</scope>
    <source>
        <strain evidence="4">DP1</strain>
    </source>
</reference>
<accession>A0AAD2D171</accession>
<dbReference type="GO" id="GO:0016836">
    <property type="term" value="F:hydro-lyase activity"/>
    <property type="evidence" value="ECO:0007669"/>
    <property type="project" value="UniProtKB-ARBA"/>
</dbReference>
<dbReference type="InterPro" id="IPR029045">
    <property type="entry name" value="ClpP/crotonase-like_dom_sf"/>
</dbReference>
<evidence type="ECO:0000256" key="2">
    <source>
        <dbReference type="ARBA" id="ARBA00023239"/>
    </source>
</evidence>
<dbReference type="SUPFAM" id="SSF52096">
    <property type="entry name" value="ClpP/crotonase"/>
    <property type="match status" value="1"/>
</dbReference>
<dbReference type="FunFam" id="1.10.12.10:FF:000001">
    <property type="entry name" value="Probable enoyl-CoA hydratase, mitochondrial"/>
    <property type="match status" value="1"/>
</dbReference>
<dbReference type="AlphaFoldDB" id="A0AAD2D171"/>
<dbReference type="Pfam" id="PF00378">
    <property type="entry name" value="ECH_1"/>
    <property type="match status" value="1"/>
</dbReference>
<organism evidence="4 5">
    <name type="scientific">Euplotes crassus</name>
    <dbReference type="NCBI Taxonomy" id="5936"/>
    <lineage>
        <taxon>Eukaryota</taxon>
        <taxon>Sar</taxon>
        <taxon>Alveolata</taxon>
        <taxon>Ciliophora</taxon>
        <taxon>Intramacronucleata</taxon>
        <taxon>Spirotrichea</taxon>
        <taxon>Hypotrichia</taxon>
        <taxon>Euplotida</taxon>
        <taxon>Euplotidae</taxon>
        <taxon>Moneuplotes</taxon>
    </lineage>
</organism>
<evidence type="ECO:0000256" key="3">
    <source>
        <dbReference type="RuleBase" id="RU003707"/>
    </source>
</evidence>
<dbReference type="InterPro" id="IPR014748">
    <property type="entry name" value="Enoyl-CoA_hydra_C"/>
</dbReference>
<dbReference type="GO" id="GO:0006635">
    <property type="term" value="P:fatty acid beta-oxidation"/>
    <property type="evidence" value="ECO:0007669"/>
    <property type="project" value="TreeGrafter"/>
</dbReference>
<dbReference type="PROSITE" id="PS00166">
    <property type="entry name" value="ENOYL_COA_HYDRATASE"/>
    <property type="match status" value="1"/>
</dbReference>
<protein>
    <recommendedName>
        <fullName evidence="6">Enoyl-CoA hydratase</fullName>
    </recommendedName>
</protein>
<comment type="similarity">
    <text evidence="1 3">Belongs to the enoyl-CoA hydratase/isomerase family.</text>
</comment>
<keyword evidence="2" id="KW-0456">Lyase</keyword>
<dbReference type="FunFam" id="3.90.226.10:FF:000009">
    <property type="entry name" value="Carnitinyl-CoA dehydratase"/>
    <property type="match status" value="1"/>
</dbReference>
<sequence length="284" mass="30851">METASKRLGMLKNHIASNRVDESSGKMHVDIKKETRTAILTWDFPATLNALSIETLTPLIEKLNEFESDMDIGCVVLTGSNNTFSAGANISGFQDDFGYTGAVKFKSSLMKDWARPIQEFSKPIIACVNGYCFGGGLEVAMMCDIIVASDKALFGLPEIKLGLIPGAGGTQSLIRSVGKSKAMEMILTGATISAEEAHRVSLASRVVPHDKLMEETLKLAKKISKQSLPAVASAKKCVRYAHESTLSQGIDYERAMFNALTGTEDVVEGVTAFLSKRKPKWQHK</sequence>
<dbReference type="PANTHER" id="PTHR11941">
    <property type="entry name" value="ENOYL-COA HYDRATASE-RELATED"/>
    <property type="match status" value="1"/>
</dbReference>
<dbReference type="InterPro" id="IPR018376">
    <property type="entry name" value="Enoyl-CoA_hyd/isom_CS"/>
</dbReference>
<gene>
    <name evidence="4" type="ORF">ECRASSUSDP1_LOCUS17891</name>
</gene>
<comment type="caution">
    <text evidence="4">The sequence shown here is derived from an EMBL/GenBank/DDBJ whole genome shotgun (WGS) entry which is preliminary data.</text>
</comment>
<dbReference type="Gene3D" id="3.90.226.10">
    <property type="entry name" value="2-enoyl-CoA Hydratase, Chain A, domain 1"/>
    <property type="match status" value="1"/>
</dbReference>